<dbReference type="Proteomes" id="UP001152795">
    <property type="component" value="Unassembled WGS sequence"/>
</dbReference>
<protein>
    <submittedName>
        <fullName evidence="1">Uncharacterized protein</fullName>
    </submittedName>
</protein>
<dbReference type="OrthoDB" id="10034966at2759"/>
<keyword evidence="2" id="KW-1185">Reference proteome</keyword>
<name>A0A7D9D9Z8_PARCT</name>
<reference evidence="1" key="1">
    <citation type="submission" date="2020-04" db="EMBL/GenBank/DDBJ databases">
        <authorList>
            <person name="Alioto T."/>
            <person name="Alioto T."/>
            <person name="Gomez Garrido J."/>
        </authorList>
    </citation>
    <scope>NUCLEOTIDE SEQUENCE</scope>
    <source>
        <strain evidence="1">A484AB</strain>
    </source>
</reference>
<sequence length="342" mass="38881">MSLKTKTEQMLDNKDIEKDDPERIELLEAFDNAQHPYENLETAYQQEKYFHQSGHFIKPWEVPFATAFYPCHNPVTNHVDQVARHVTFQYIPLKDLLKHILENKGFMRAIQQYQPSRDGIMRDFHDGEFCLGHVFFSNGRNVALLLYVDDCEIANPLGSKAGIHKIGVIYCTILNLPPKFRSSLCNCYLVALYNTGDVKTYGFEPILAALVTDIKELESRGLHIITDVFEGDVHVGIAQIHLVEMHRALTANSDMLWDHDNYTEDLDLNDPSSTGIKAPCLLNDLEHFHVTTNYAPDVMHDLLEGVAGLEVHLVVADLVQSGFFDLDLLNSRITSFDYAPCD</sequence>
<accession>A0A7D9D9Z8</accession>
<gene>
    <name evidence="1" type="ORF">PACLA_8A025542</name>
</gene>
<proteinExistence type="predicted"/>
<evidence type="ECO:0000313" key="2">
    <source>
        <dbReference type="Proteomes" id="UP001152795"/>
    </source>
</evidence>
<organism evidence="1 2">
    <name type="scientific">Paramuricea clavata</name>
    <name type="common">Red gorgonian</name>
    <name type="synonym">Violescent sea-whip</name>
    <dbReference type="NCBI Taxonomy" id="317549"/>
    <lineage>
        <taxon>Eukaryota</taxon>
        <taxon>Metazoa</taxon>
        <taxon>Cnidaria</taxon>
        <taxon>Anthozoa</taxon>
        <taxon>Octocorallia</taxon>
        <taxon>Malacalcyonacea</taxon>
        <taxon>Plexauridae</taxon>
        <taxon>Paramuricea</taxon>
    </lineage>
</organism>
<comment type="caution">
    <text evidence="1">The sequence shown here is derived from an EMBL/GenBank/DDBJ whole genome shotgun (WGS) entry which is preliminary data.</text>
</comment>
<dbReference type="AlphaFoldDB" id="A0A7D9D9Z8"/>
<evidence type="ECO:0000313" key="1">
    <source>
        <dbReference type="EMBL" id="CAB3980521.1"/>
    </source>
</evidence>
<dbReference type="EMBL" id="CACRXK020000297">
    <property type="protein sequence ID" value="CAB3980521.1"/>
    <property type="molecule type" value="Genomic_DNA"/>
</dbReference>